<keyword evidence="2" id="KW-0731">Sigma factor</keyword>
<keyword evidence="4" id="KW-0804">Transcription</keyword>
<proteinExistence type="predicted"/>
<evidence type="ECO:0000256" key="1">
    <source>
        <dbReference type="ARBA" id="ARBA00023015"/>
    </source>
</evidence>
<dbReference type="InterPro" id="IPR013249">
    <property type="entry name" value="RNA_pol_sigma70_r4_t2"/>
</dbReference>
<evidence type="ECO:0000256" key="4">
    <source>
        <dbReference type="ARBA" id="ARBA00023163"/>
    </source>
</evidence>
<dbReference type="Pfam" id="PF08281">
    <property type="entry name" value="Sigma70_r4_2"/>
    <property type="match status" value="1"/>
</dbReference>
<dbReference type="Pfam" id="PF04542">
    <property type="entry name" value="Sigma70_r2"/>
    <property type="match status" value="1"/>
</dbReference>
<dbReference type="PANTHER" id="PTHR43133">
    <property type="entry name" value="RNA POLYMERASE ECF-TYPE SIGMA FACTO"/>
    <property type="match status" value="1"/>
</dbReference>
<dbReference type="NCBIfam" id="TIGR02937">
    <property type="entry name" value="sigma70-ECF"/>
    <property type="match status" value="1"/>
</dbReference>
<evidence type="ECO:0000256" key="3">
    <source>
        <dbReference type="ARBA" id="ARBA00023125"/>
    </source>
</evidence>
<dbReference type="PANTHER" id="PTHR43133:SF8">
    <property type="entry name" value="RNA POLYMERASE SIGMA FACTOR HI_1459-RELATED"/>
    <property type="match status" value="1"/>
</dbReference>
<comment type="caution">
    <text evidence="7">The sequence shown here is derived from an EMBL/GenBank/DDBJ whole genome shotgun (WGS) entry which is preliminary data.</text>
</comment>
<dbReference type="EMBL" id="JAHLQF010000005">
    <property type="protein sequence ID" value="MBU5486260.1"/>
    <property type="molecule type" value="Genomic_DNA"/>
</dbReference>
<evidence type="ECO:0000313" key="7">
    <source>
        <dbReference type="EMBL" id="MBU5486260.1"/>
    </source>
</evidence>
<keyword evidence="8" id="KW-1185">Reference proteome</keyword>
<dbReference type="RefSeq" id="WP_216440867.1">
    <property type="nucleotide sequence ID" value="NZ_JAHLQF010000005.1"/>
</dbReference>
<organism evidence="7 8">
    <name type="scientific">Clostridium mobile</name>
    <dbReference type="NCBI Taxonomy" id="2841512"/>
    <lineage>
        <taxon>Bacteria</taxon>
        <taxon>Bacillati</taxon>
        <taxon>Bacillota</taxon>
        <taxon>Clostridia</taxon>
        <taxon>Eubacteriales</taxon>
        <taxon>Clostridiaceae</taxon>
        <taxon>Clostridium</taxon>
    </lineage>
</organism>
<dbReference type="InterPro" id="IPR007627">
    <property type="entry name" value="RNA_pol_sigma70_r2"/>
</dbReference>
<feature type="domain" description="RNA polymerase sigma factor 70 region 4 type 2" evidence="6">
    <location>
        <begin position="131"/>
        <end position="183"/>
    </location>
</feature>
<dbReference type="InterPro" id="IPR039425">
    <property type="entry name" value="RNA_pol_sigma-70-like"/>
</dbReference>
<keyword evidence="1" id="KW-0805">Transcription regulation</keyword>
<evidence type="ECO:0000313" key="8">
    <source>
        <dbReference type="Proteomes" id="UP000726170"/>
    </source>
</evidence>
<gene>
    <name evidence="7" type="ORF">KQI86_18250</name>
</gene>
<protein>
    <submittedName>
        <fullName evidence="7">Sigma-70 family RNA polymerase sigma factor</fullName>
    </submittedName>
</protein>
<name>A0ABS6EML8_9CLOT</name>
<dbReference type="InterPro" id="IPR014284">
    <property type="entry name" value="RNA_pol_sigma-70_dom"/>
</dbReference>
<keyword evidence="3" id="KW-0238">DNA-binding</keyword>
<accession>A0ABS6EML8</accession>
<dbReference type="CDD" id="cd06171">
    <property type="entry name" value="Sigma70_r4"/>
    <property type="match status" value="1"/>
</dbReference>
<feature type="domain" description="RNA polymerase sigma-70 region 2" evidence="5">
    <location>
        <begin position="23"/>
        <end position="99"/>
    </location>
</feature>
<evidence type="ECO:0000259" key="5">
    <source>
        <dbReference type="Pfam" id="PF04542"/>
    </source>
</evidence>
<sequence length="203" mass="24422">MKTTKQNLIKKIKRKNPQAMDFLVDKYGRLLYKVIYKVLSVFNDEGIIDECMNDVLLNIWANIDKYSGEDNIELEGEEVRFKNWICVIARYKSIDYYRKLINEKEKVHIEQCSIISDFSIEEDIILKEEKEELYDYINNMNDIDKKIFIMRYYLEQSVEDIAKDLNLSISSVYTRLSRGRNHLRDRYKNSKEVYMDEGYIRAF</sequence>
<dbReference type="Proteomes" id="UP000726170">
    <property type="component" value="Unassembled WGS sequence"/>
</dbReference>
<reference evidence="7 8" key="1">
    <citation type="submission" date="2021-06" db="EMBL/GenBank/DDBJ databases">
        <authorList>
            <person name="Sun Q."/>
            <person name="Li D."/>
        </authorList>
    </citation>
    <scope>NUCLEOTIDE SEQUENCE [LARGE SCALE GENOMIC DNA]</scope>
    <source>
        <strain evidence="7 8">MSJ-11</strain>
    </source>
</reference>
<evidence type="ECO:0000259" key="6">
    <source>
        <dbReference type="Pfam" id="PF08281"/>
    </source>
</evidence>
<evidence type="ECO:0000256" key="2">
    <source>
        <dbReference type="ARBA" id="ARBA00023082"/>
    </source>
</evidence>